<reference evidence="3 4" key="1">
    <citation type="submission" date="2019-04" db="EMBL/GenBank/DDBJ databases">
        <authorList>
            <person name="Van Vliet M D."/>
        </authorList>
    </citation>
    <scope>NUCLEOTIDE SEQUENCE [LARGE SCALE GENOMIC DNA]</scope>
    <source>
        <strain evidence="3 4">F1</strain>
    </source>
</reference>
<dbReference type="PANTHER" id="PTHR31088:SF6">
    <property type="entry name" value="PHAGE SHOCK PROTEIN A"/>
    <property type="match status" value="1"/>
</dbReference>
<dbReference type="EMBL" id="CAAHFG010000001">
    <property type="protein sequence ID" value="VGO11625.1"/>
    <property type="molecule type" value="Genomic_DNA"/>
</dbReference>
<evidence type="ECO:0000256" key="2">
    <source>
        <dbReference type="SAM" id="Coils"/>
    </source>
</evidence>
<name>A0A6C2TVF2_PONDE</name>
<comment type="similarity">
    <text evidence="1">Belongs to the PspA/Vipp/IM30 family.</text>
</comment>
<keyword evidence="4" id="KW-1185">Reference proteome</keyword>
<dbReference type="PANTHER" id="PTHR31088">
    <property type="entry name" value="MEMBRANE-ASSOCIATED PROTEIN VIPP1, CHLOROPLASTIC"/>
    <property type="match status" value="1"/>
</dbReference>
<dbReference type="AlphaFoldDB" id="A0A6C2TVF2"/>
<evidence type="ECO:0000256" key="1">
    <source>
        <dbReference type="ARBA" id="ARBA00043985"/>
    </source>
</evidence>
<dbReference type="RefSeq" id="WP_136077368.1">
    <property type="nucleotide sequence ID" value="NZ_CAAHFG010000001.1"/>
</dbReference>
<keyword evidence="2" id="KW-0175">Coiled coil</keyword>
<evidence type="ECO:0000313" key="3">
    <source>
        <dbReference type="EMBL" id="VGO11625.1"/>
    </source>
</evidence>
<sequence>MNLIKRMMRISSARIEAFLSSVEDPETMFPQLVREMEEQVGKATEAEAQALTALKLAEKTRDTAKANVERMQAGAELALKNSDESTAREAIAAQLDLEKALKQKAEACDRAQGVYENARSVRAEIKEKLDETRAKQDEILTRARLAKTQKKITETVSSPIHSTDSILDAIERLENKVELAEAELEVERELAGNGATEAALKQRLEQLETEQEVDKRFAELKNKLSD</sequence>
<organism evidence="3 4">
    <name type="scientific">Pontiella desulfatans</name>
    <dbReference type="NCBI Taxonomy" id="2750659"/>
    <lineage>
        <taxon>Bacteria</taxon>
        <taxon>Pseudomonadati</taxon>
        <taxon>Kiritimatiellota</taxon>
        <taxon>Kiritimatiellia</taxon>
        <taxon>Kiritimatiellales</taxon>
        <taxon>Pontiellaceae</taxon>
        <taxon>Pontiella</taxon>
    </lineage>
</organism>
<accession>A0A6C2TVF2</accession>
<gene>
    <name evidence="3" type="primary">pspA_2</name>
    <name evidence="3" type="ORF">PDESU_00170</name>
</gene>
<proteinExistence type="inferred from homology"/>
<dbReference type="InterPro" id="IPR007157">
    <property type="entry name" value="PspA_VIPP1"/>
</dbReference>
<evidence type="ECO:0000313" key="4">
    <source>
        <dbReference type="Proteomes" id="UP000366872"/>
    </source>
</evidence>
<dbReference type="Pfam" id="PF04012">
    <property type="entry name" value="PspA_IM30"/>
    <property type="match status" value="1"/>
</dbReference>
<feature type="coiled-coil region" evidence="2">
    <location>
        <begin position="163"/>
        <end position="190"/>
    </location>
</feature>
<dbReference type="Proteomes" id="UP000366872">
    <property type="component" value="Unassembled WGS sequence"/>
</dbReference>
<protein>
    <submittedName>
        <fullName evidence="3">Phage shock protein A</fullName>
    </submittedName>
</protein>